<keyword evidence="9" id="KW-1015">Disulfide bond</keyword>
<dbReference type="GO" id="GO:0051537">
    <property type="term" value="F:2 iron, 2 sulfur cluster binding"/>
    <property type="evidence" value="ECO:0007669"/>
    <property type="project" value="UniProtKB-KW"/>
</dbReference>
<dbReference type="InterPro" id="IPR014349">
    <property type="entry name" value="Rieske_Fe-S_prot"/>
</dbReference>
<gene>
    <name evidence="18" type="ORF">SAMN05421737_105244</name>
</gene>
<evidence type="ECO:0000256" key="10">
    <source>
        <dbReference type="ARBA" id="ARBA00034078"/>
    </source>
</evidence>
<dbReference type="EMBL" id="FMYM01000005">
    <property type="protein sequence ID" value="SDC13322.1"/>
    <property type="molecule type" value="Genomic_DNA"/>
</dbReference>
<keyword evidence="2" id="KW-0813">Transport</keyword>
<keyword evidence="5" id="KW-0249">Electron transport</keyword>
<dbReference type="InterPro" id="IPR005805">
    <property type="entry name" value="Rieske_Fe-S_prot_C"/>
</dbReference>
<comment type="cofactor">
    <cofactor evidence="10">
        <name>[2Fe-2S] cluster</name>
        <dbReference type="ChEBI" id="CHEBI:190135"/>
    </cofactor>
</comment>
<proteinExistence type="inferred from homology"/>
<protein>
    <recommendedName>
        <fullName evidence="13">Menaquinol:cytochrome c reductase iron-sulfur subunit</fullName>
    </recommendedName>
    <alternativeName>
        <fullName evidence="15">Cytochrome bc complex, iron-sulfur subunit</fullName>
    </alternativeName>
    <alternativeName>
        <fullName evidence="14">Rieske iron-sulfur protein QcrA</fullName>
    </alternativeName>
</protein>
<dbReference type="PROSITE" id="PS51296">
    <property type="entry name" value="RIESKE"/>
    <property type="match status" value="1"/>
</dbReference>
<reference evidence="19" key="1">
    <citation type="submission" date="2016-09" db="EMBL/GenBank/DDBJ databases">
        <authorList>
            <person name="Varghese N."/>
            <person name="Submissions S."/>
        </authorList>
    </citation>
    <scope>NUCLEOTIDE SEQUENCE [LARGE SCALE GENOMIC DNA]</scope>
    <source>
        <strain evidence="19">25nlg</strain>
    </source>
</reference>
<name>A0A1G6J391_9BACI</name>
<dbReference type="FunFam" id="2.102.10.10:FF:000006">
    <property type="entry name" value="Menaquinol-cytochrome c reductase, iron-sulfur subunit"/>
    <property type="match status" value="1"/>
</dbReference>
<dbReference type="Gene3D" id="2.102.10.10">
    <property type="entry name" value="Rieske [2Fe-2S] iron-sulphur domain"/>
    <property type="match status" value="1"/>
</dbReference>
<dbReference type="Pfam" id="PF00355">
    <property type="entry name" value="Rieske"/>
    <property type="match status" value="1"/>
</dbReference>
<dbReference type="OrthoDB" id="9767869at2"/>
<evidence type="ECO:0000259" key="17">
    <source>
        <dbReference type="PROSITE" id="PS51296"/>
    </source>
</evidence>
<dbReference type="GO" id="GO:0046872">
    <property type="term" value="F:metal ion binding"/>
    <property type="evidence" value="ECO:0007669"/>
    <property type="project" value="UniProtKB-KW"/>
</dbReference>
<keyword evidence="8" id="KW-0411">Iron-sulfur</keyword>
<evidence type="ECO:0000256" key="5">
    <source>
        <dbReference type="ARBA" id="ARBA00022982"/>
    </source>
</evidence>
<sequence>MSEKDHKVSRRQFLSYTLTGVGGFMAAGILMPMVRFALDPALKAGAAGEGDMLYVCDVDELTDQPKKFPWKFEQVDSWYTSTVKSEAYIYLDGEDIVALSSICTHLGCTVSYEEAKKEFLCPCHGGRFEQDGKNIAGTPPTRPLDVFDVKVEEGKVYLGEKKRRG</sequence>
<keyword evidence="16" id="KW-0472">Membrane</keyword>
<organism evidence="18 19">
    <name type="scientific">Shouchella lonarensis</name>
    <dbReference type="NCBI Taxonomy" id="1464122"/>
    <lineage>
        <taxon>Bacteria</taxon>
        <taxon>Bacillati</taxon>
        <taxon>Bacillota</taxon>
        <taxon>Bacilli</taxon>
        <taxon>Bacillales</taxon>
        <taxon>Bacillaceae</taxon>
        <taxon>Shouchella</taxon>
    </lineage>
</organism>
<keyword evidence="6" id="KW-0560">Oxidoreductase</keyword>
<feature type="domain" description="Rieske" evidence="17">
    <location>
        <begin position="67"/>
        <end position="158"/>
    </location>
</feature>
<dbReference type="Proteomes" id="UP000242662">
    <property type="component" value="Unassembled WGS sequence"/>
</dbReference>
<evidence type="ECO:0000256" key="11">
    <source>
        <dbReference type="ARBA" id="ARBA00055683"/>
    </source>
</evidence>
<dbReference type="GO" id="GO:0016020">
    <property type="term" value="C:membrane"/>
    <property type="evidence" value="ECO:0007669"/>
    <property type="project" value="InterPro"/>
</dbReference>
<dbReference type="InterPro" id="IPR017941">
    <property type="entry name" value="Rieske_2Fe-2S"/>
</dbReference>
<evidence type="ECO:0000313" key="18">
    <source>
        <dbReference type="EMBL" id="SDC13322.1"/>
    </source>
</evidence>
<evidence type="ECO:0000256" key="13">
    <source>
        <dbReference type="ARBA" id="ARBA00067741"/>
    </source>
</evidence>
<dbReference type="AlphaFoldDB" id="A0A1G6J391"/>
<evidence type="ECO:0000256" key="4">
    <source>
        <dbReference type="ARBA" id="ARBA00022723"/>
    </source>
</evidence>
<dbReference type="InterPro" id="IPR036922">
    <property type="entry name" value="Rieske_2Fe-2S_sf"/>
</dbReference>
<evidence type="ECO:0000256" key="15">
    <source>
        <dbReference type="ARBA" id="ARBA00076330"/>
    </source>
</evidence>
<evidence type="ECO:0000256" key="2">
    <source>
        <dbReference type="ARBA" id="ARBA00022448"/>
    </source>
</evidence>
<dbReference type="RefSeq" id="WP_090775588.1">
    <property type="nucleotide sequence ID" value="NZ_FMYM01000005.1"/>
</dbReference>
<dbReference type="InterPro" id="IPR006311">
    <property type="entry name" value="TAT_signal"/>
</dbReference>
<evidence type="ECO:0000256" key="12">
    <source>
        <dbReference type="ARBA" id="ARBA00064458"/>
    </source>
</evidence>
<comment type="similarity">
    <text evidence="1">Belongs to the Rieske iron-sulfur protein family.</text>
</comment>
<evidence type="ECO:0000256" key="8">
    <source>
        <dbReference type="ARBA" id="ARBA00023014"/>
    </source>
</evidence>
<keyword evidence="4" id="KW-0479">Metal-binding</keyword>
<dbReference type="STRING" id="1464122.SAMN05421737_105244"/>
<dbReference type="GO" id="GO:0016705">
    <property type="term" value="F:oxidoreductase activity, acting on paired donors, with incorporation or reduction of molecular oxygen"/>
    <property type="evidence" value="ECO:0007669"/>
    <property type="project" value="UniProtKB-ARBA"/>
</dbReference>
<keyword evidence="3" id="KW-0001">2Fe-2S</keyword>
<comment type="function">
    <text evidence="11">Component of the menaquinol:cytochrome c reductase complex. The Rieske protein is a high potential 2Fe-2S protein.</text>
</comment>
<keyword evidence="16" id="KW-1133">Transmembrane helix</keyword>
<accession>A0A1G6J391</accession>
<dbReference type="PANTHER" id="PTHR10134">
    <property type="entry name" value="CYTOCHROME B-C1 COMPLEX SUBUNIT RIESKE, MITOCHONDRIAL"/>
    <property type="match status" value="1"/>
</dbReference>
<evidence type="ECO:0000256" key="7">
    <source>
        <dbReference type="ARBA" id="ARBA00023004"/>
    </source>
</evidence>
<evidence type="ECO:0000256" key="3">
    <source>
        <dbReference type="ARBA" id="ARBA00022714"/>
    </source>
</evidence>
<evidence type="ECO:0000256" key="14">
    <source>
        <dbReference type="ARBA" id="ARBA00075320"/>
    </source>
</evidence>
<evidence type="ECO:0000313" key="19">
    <source>
        <dbReference type="Proteomes" id="UP000242662"/>
    </source>
</evidence>
<keyword evidence="16" id="KW-0812">Transmembrane</keyword>
<keyword evidence="7" id="KW-0408">Iron</keyword>
<evidence type="ECO:0000256" key="6">
    <source>
        <dbReference type="ARBA" id="ARBA00023002"/>
    </source>
</evidence>
<dbReference type="SUPFAM" id="SSF50022">
    <property type="entry name" value="ISP domain"/>
    <property type="match status" value="1"/>
</dbReference>
<evidence type="ECO:0000256" key="1">
    <source>
        <dbReference type="ARBA" id="ARBA00010651"/>
    </source>
</evidence>
<dbReference type="PRINTS" id="PR00162">
    <property type="entry name" value="RIESKE"/>
</dbReference>
<comment type="subunit">
    <text evidence="12">The main subunits of the menaquinol:cytochrome c complex are a Rieske-type iron-sulfur protein (QcrA), a cytochrome b (QcrB) and a cytochrome c (QcrC).</text>
</comment>
<keyword evidence="19" id="KW-1185">Reference proteome</keyword>
<dbReference type="GO" id="GO:0004497">
    <property type="term" value="F:monooxygenase activity"/>
    <property type="evidence" value="ECO:0007669"/>
    <property type="project" value="UniProtKB-ARBA"/>
</dbReference>
<evidence type="ECO:0000256" key="16">
    <source>
        <dbReference type="SAM" id="Phobius"/>
    </source>
</evidence>
<evidence type="ECO:0000256" key="9">
    <source>
        <dbReference type="ARBA" id="ARBA00023157"/>
    </source>
</evidence>
<feature type="transmembrane region" description="Helical" evidence="16">
    <location>
        <begin position="12"/>
        <end position="34"/>
    </location>
</feature>
<dbReference type="CDD" id="cd03467">
    <property type="entry name" value="Rieske"/>
    <property type="match status" value="1"/>
</dbReference>
<dbReference type="PROSITE" id="PS51318">
    <property type="entry name" value="TAT"/>
    <property type="match status" value="1"/>
</dbReference>